<dbReference type="InterPro" id="IPR045540">
    <property type="entry name" value="YegS/DAGK_C"/>
</dbReference>
<evidence type="ECO:0000313" key="11">
    <source>
        <dbReference type="Proteomes" id="UP000000370"/>
    </source>
</evidence>
<evidence type="ECO:0000259" key="9">
    <source>
        <dbReference type="PROSITE" id="PS50146"/>
    </source>
</evidence>
<organism evidence="10 11">
    <name type="scientific">Lachnoclostridium phytofermentans (strain ATCC 700394 / DSM 18823 / ISDg)</name>
    <name type="common">Clostridium phytofermentans</name>
    <dbReference type="NCBI Taxonomy" id="357809"/>
    <lineage>
        <taxon>Bacteria</taxon>
        <taxon>Bacillati</taxon>
        <taxon>Bacillota</taxon>
        <taxon>Clostridia</taxon>
        <taxon>Lachnospirales</taxon>
        <taxon>Lachnospiraceae</taxon>
    </lineage>
</organism>
<keyword evidence="7" id="KW-0444">Lipid biosynthesis</keyword>
<keyword evidence="5 10" id="KW-0418">Kinase</keyword>
<evidence type="ECO:0000256" key="3">
    <source>
        <dbReference type="ARBA" id="ARBA00022679"/>
    </source>
</evidence>
<dbReference type="SUPFAM" id="SSF111331">
    <property type="entry name" value="NAD kinase/diacylglycerol kinase-like"/>
    <property type="match status" value="1"/>
</dbReference>
<dbReference type="PROSITE" id="PS50146">
    <property type="entry name" value="DAGK"/>
    <property type="match status" value="1"/>
</dbReference>
<keyword evidence="8" id="KW-1208">Phospholipid metabolism</keyword>
<gene>
    <name evidence="10" type="ordered locus">Cphy_0225</name>
</gene>
<keyword evidence="11" id="KW-1185">Reference proteome</keyword>
<dbReference type="SMART" id="SM00046">
    <property type="entry name" value="DAGKc"/>
    <property type="match status" value="1"/>
</dbReference>
<dbReference type="PANTHER" id="PTHR12358">
    <property type="entry name" value="SPHINGOSINE KINASE"/>
    <property type="match status" value="1"/>
</dbReference>
<proteinExistence type="inferred from homology"/>
<dbReference type="Gene3D" id="3.40.50.10330">
    <property type="entry name" value="Probable inorganic polyphosphate/atp-NAD kinase, domain 1"/>
    <property type="match status" value="1"/>
</dbReference>
<dbReference type="InterPro" id="IPR017438">
    <property type="entry name" value="ATP-NAD_kinase_N"/>
</dbReference>
<keyword evidence="4" id="KW-0547">Nucleotide-binding</keyword>
<dbReference type="STRING" id="357809.Cphy_0225"/>
<sequence length="305" mass="33572">MYHFIINPHSKTGKAKELWQGLRQRLENESINYKEYFTTGHGHATQIAKEICTIDNERKTIVIVGGDGTANEVINGIDNYEDVLLGYIPMGSSNDLARGLLLPKNPAEALDRVLNPRKIRAVDHGQVTFEDGLPRRFSVSSGIGYDAAICQVAQTTKIKNFLNKIGIGKLTYFLIGVKEIFANKPCDATVIADGITYSVKNLIFMASLIHKCEGGGLLMAPDASDNDRKLSICLVSNIPKLKILFVMPTIFLGKHTKIKGVQMITCSSVSIHTQSPLYVHTDGEVLGEHTDLTLRCTSEQVNIIT</sequence>
<evidence type="ECO:0000256" key="1">
    <source>
        <dbReference type="ARBA" id="ARBA00001946"/>
    </source>
</evidence>
<dbReference type="InterPro" id="IPR050187">
    <property type="entry name" value="Lipid_Phosphate_FormReg"/>
</dbReference>
<evidence type="ECO:0000256" key="2">
    <source>
        <dbReference type="ARBA" id="ARBA00005983"/>
    </source>
</evidence>
<evidence type="ECO:0000313" key="10">
    <source>
        <dbReference type="EMBL" id="ABX40612.1"/>
    </source>
</evidence>
<feature type="domain" description="DAGKc" evidence="9">
    <location>
        <begin position="1"/>
        <end position="131"/>
    </location>
</feature>
<evidence type="ECO:0000256" key="8">
    <source>
        <dbReference type="ARBA" id="ARBA00023264"/>
    </source>
</evidence>
<dbReference type="NCBIfam" id="TIGR00147">
    <property type="entry name" value="YegS/Rv2252/BmrU family lipid kinase"/>
    <property type="match status" value="1"/>
</dbReference>
<evidence type="ECO:0000256" key="7">
    <source>
        <dbReference type="ARBA" id="ARBA00023209"/>
    </source>
</evidence>
<evidence type="ECO:0000256" key="5">
    <source>
        <dbReference type="ARBA" id="ARBA00022777"/>
    </source>
</evidence>
<dbReference type="GO" id="GO:0008654">
    <property type="term" value="P:phospholipid biosynthetic process"/>
    <property type="evidence" value="ECO:0007669"/>
    <property type="project" value="UniProtKB-KW"/>
</dbReference>
<dbReference type="InterPro" id="IPR001206">
    <property type="entry name" value="Diacylglycerol_kinase_cat_dom"/>
</dbReference>
<comment type="cofactor">
    <cofactor evidence="1">
        <name>Mg(2+)</name>
        <dbReference type="ChEBI" id="CHEBI:18420"/>
    </cofactor>
</comment>
<name>A9KRY1_LACP7</name>
<dbReference type="Gene3D" id="2.60.200.40">
    <property type="match status" value="1"/>
</dbReference>
<dbReference type="InterPro" id="IPR016064">
    <property type="entry name" value="NAD/diacylglycerol_kinase_sf"/>
</dbReference>
<dbReference type="OrthoDB" id="9786026at2"/>
<dbReference type="InterPro" id="IPR005218">
    <property type="entry name" value="Diacylglycerol/lipid_kinase"/>
</dbReference>
<keyword evidence="3" id="KW-0808">Transferase</keyword>
<comment type="similarity">
    <text evidence="2">Belongs to the diacylglycerol/lipid kinase family.</text>
</comment>
<evidence type="ECO:0000256" key="4">
    <source>
        <dbReference type="ARBA" id="ARBA00022741"/>
    </source>
</evidence>
<accession>A9KRY1</accession>
<dbReference type="EMBL" id="CP000885">
    <property type="protein sequence ID" value="ABX40612.1"/>
    <property type="molecule type" value="Genomic_DNA"/>
</dbReference>
<dbReference type="KEGG" id="cpy:Cphy_0225"/>
<dbReference type="Proteomes" id="UP000000370">
    <property type="component" value="Chromosome"/>
</dbReference>
<dbReference type="PANTHER" id="PTHR12358:SF54">
    <property type="entry name" value="SPHINGOSINE KINASE RELATED PROTEIN"/>
    <property type="match status" value="1"/>
</dbReference>
<protein>
    <submittedName>
        <fullName evidence="10">Diacylglycerol kinase catalytic region</fullName>
    </submittedName>
</protein>
<dbReference type="RefSeq" id="WP_012198255.1">
    <property type="nucleotide sequence ID" value="NC_010001.1"/>
</dbReference>
<evidence type="ECO:0000256" key="6">
    <source>
        <dbReference type="ARBA" id="ARBA00022840"/>
    </source>
</evidence>
<dbReference type="GO" id="GO:0005524">
    <property type="term" value="F:ATP binding"/>
    <property type="evidence" value="ECO:0007669"/>
    <property type="project" value="UniProtKB-KW"/>
</dbReference>
<dbReference type="HOGENOM" id="CLU_045532_0_2_9"/>
<dbReference type="AlphaFoldDB" id="A9KRY1"/>
<keyword evidence="6" id="KW-0067">ATP-binding</keyword>
<dbReference type="GO" id="GO:0016301">
    <property type="term" value="F:kinase activity"/>
    <property type="evidence" value="ECO:0007669"/>
    <property type="project" value="UniProtKB-KW"/>
</dbReference>
<reference evidence="11" key="1">
    <citation type="submission" date="2007-11" db="EMBL/GenBank/DDBJ databases">
        <title>Complete genome sequence of Clostridium phytofermentans ISDg.</title>
        <authorList>
            <person name="Leschine S.B."/>
            <person name="Warnick T.A."/>
            <person name="Blanchard J.L."/>
            <person name="Schnell D.J."/>
            <person name="Petit E.L."/>
            <person name="LaTouf W.G."/>
            <person name="Copeland A."/>
            <person name="Lucas S."/>
            <person name="Lapidus A."/>
            <person name="Barry K."/>
            <person name="Glavina del Rio T."/>
            <person name="Dalin E."/>
            <person name="Tice H."/>
            <person name="Pitluck S."/>
            <person name="Kiss H."/>
            <person name="Brettin T."/>
            <person name="Bruce D."/>
            <person name="Detter J.C."/>
            <person name="Han C."/>
            <person name="Kuske C."/>
            <person name="Schmutz J."/>
            <person name="Larimer F."/>
            <person name="Land M."/>
            <person name="Hauser L."/>
            <person name="Kyrpides N."/>
            <person name="Kim E.A."/>
            <person name="Richardson P."/>
        </authorList>
    </citation>
    <scope>NUCLEOTIDE SEQUENCE [LARGE SCALE GENOMIC DNA]</scope>
    <source>
        <strain evidence="11">ATCC 700394 / DSM 18823 / ISDg</strain>
    </source>
</reference>
<keyword evidence="7" id="KW-0443">Lipid metabolism</keyword>
<keyword evidence="7" id="KW-0594">Phospholipid biosynthesis</keyword>
<dbReference type="eggNOG" id="COG1597">
    <property type="taxonomic scope" value="Bacteria"/>
</dbReference>
<dbReference type="Pfam" id="PF19279">
    <property type="entry name" value="YegS_C"/>
    <property type="match status" value="1"/>
</dbReference>
<dbReference type="Pfam" id="PF00781">
    <property type="entry name" value="DAGK_cat"/>
    <property type="match status" value="1"/>
</dbReference>